<dbReference type="Gene3D" id="3.40.50.2000">
    <property type="entry name" value="Glycogen Phosphorylase B"/>
    <property type="match status" value="1"/>
</dbReference>
<protein>
    <submittedName>
        <fullName evidence="2">Glycosyl transferase group 1</fullName>
    </submittedName>
</protein>
<feature type="domain" description="Glycosyl transferase family 1" evidence="1">
    <location>
        <begin position="404"/>
        <end position="525"/>
    </location>
</feature>
<reference evidence="2 3" key="1">
    <citation type="submission" date="2014-07" db="EMBL/GenBank/DDBJ databases">
        <title>Expanding our view of genomic diversity in Candidatus Accumulibacter clades.</title>
        <authorList>
            <person name="Skennerton C.T."/>
            <person name="Barr J.J."/>
            <person name="Slater F.R."/>
            <person name="Bond P.L."/>
            <person name="Tyson G.W."/>
        </authorList>
    </citation>
    <scope>NUCLEOTIDE SEQUENCE [LARGE SCALE GENOMIC DNA]</scope>
    <source>
        <strain evidence="3">SK-01</strain>
    </source>
</reference>
<proteinExistence type="predicted"/>
<keyword evidence="2" id="KW-0808">Transferase</keyword>
<comment type="caution">
    <text evidence="2">The sequence shown here is derived from an EMBL/GenBank/DDBJ whole genome shotgun (WGS) entry which is preliminary data.</text>
</comment>
<dbReference type="Pfam" id="PF00534">
    <property type="entry name" value="Glycos_transf_1"/>
    <property type="match status" value="1"/>
</dbReference>
<dbReference type="Proteomes" id="UP000019812">
    <property type="component" value="Unassembled WGS sequence"/>
</dbReference>
<accession>A0A084Y5A1</accession>
<dbReference type="STRING" id="1457154.CAPSK01_000291"/>
<dbReference type="AlphaFoldDB" id="A0A084Y5A1"/>
<evidence type="ECO:0000259" key="1">
    <source>
        <dbReference type="Pfam" id="PF00534"/>
    </source>
</evidence>
<dbReference type="SUPFAM" id="SSF53756">
    <property type="entry name" value="UDP-Glycosyltransferase/glycogen phosphorylase"/>
    <property type="match status" value="1"/>
</dbReference>
<dbReference type="InterPro" id="IPR001296">
    <property type="entry name" value="Glyco_trans_1"/>
</dbReference>
<organism evidence="2 3">
    <name type="scientific">Candidatus Accumulibacter vicinus</name>
    <dbReference type="NCBI Taxonomy" id="2954382"/>
    <lineage>
        <taxon>Bacteria</taxon>
        <taxon>Pseudomonadati</taxon>
        <taxon>Pseudomonadota</taxon>
        <taxon>Betaproteobacteria</taxon>
        <taxon>Candidatus Accumulibacter</taxon>
    </lineage>
</organism>
<evidence type="ECO:0000313" key="2">
    <source>
        <dbReference type="EMBL" id="KFB69895.1"/>
    </source>
</evidence>
<dbReference type="RefSeq" id="WP_034921276.1">
    <property type="nucleotide sequence ID" value="NZ_JDSS02000006.1"/>
</dbReference>
<name>A0A084Y5A1_9PROT</name>
<sequence length="553" mass="61426">MDKVHFGIDSLVFRDQTIFGFGWLFHALEEVATLSLRLVSADCQEVYDISVEHGKPRSDVQDSYFASPHSLNSGFVVYGGCAKRIDQITRLSLVGNLASGDRFEVTVSSACLTNLDAPNACWSHALLLHRTKSFLRRGWSLIKQGQFAALSDKARRHLRANHRGSEVSVDAIVHGLTLGGPGKSVLVIDHDLGGGANQYRDGLVADRLSRGATVLVLSYQVATLNHMLLIYGRQPGRRYSIPGLSFVHDLAHRIRFDEVIYNTAVSFVRPEEIPDLIIALKAHHNPFVTMLLHDFFTVCPSHFLLNHQGVFCNLPEGKECRECLQKNQQGFATLFQLKNIEHWRASWGKALSAADRIVTFSNSSLQLLSRAYPQLDLSHAETLPHKVAHFLSEPLLPSDVTALRIGVVGHIAYHKGAKIVQDLAREIARRDTSIQIVVFGTLDANCPERIVTVTGSYKQAQLPELIRDHGVNTFLFPSICPETFSYVVQELMELHCPVACFDLGAPAERLRNYSKGLILREQGASVVLDALIEFHRKIYSLPTTRAIAAEDAA</sequence>
<evidence type="ECO:0000313" key="3">
    <source>
        <dbReference type="Proteomes" id="UP000019812"/>
    </source>
</evidence>
<gene>
    <name evidence="2" type="ORF">CAPSK01_000291</name>
</gene>
<dbReference type="EMBL" id="JDSS02000006">
    <property type="protein sequence ID" value="KFB69895.1"/>
    <property type="molecule type" value="Genomic_DNA"/>
</dbReference>
<dbReference type="GO" id="GO:0016757">
    <property type="term" value="F:glycosyltransferase activity"/>
    <property type="evidence" value="ECO:0007669"/>
    <property type="project" value="InterPro"/>
</dbReference>